<protein>
    <submittedName>
        <fullName evidence="2">Retrovirus-related Pol polyprotein from transposon</fullName>
    </submittedName>
</protein>
<dbReference type="OrthoDB" id="2192994at2759"/>
<dbReference type="InterPro" id="IPR000477">
    <property type="entry name" value="RT_dom"/>
</dbReference>
<dbReference type="SUPFAM" id="SSF56672">
    <property type="entry name" value="DNA/RNA polymerases"/>
    <property type="match status" value="1"/>
</dbReference>
<dbReference type="Gene3D" id="3.10.20.370">
    <property type="match status" value="1"/>
</dbReference>
<dbReference type="Gene3D" id="3.30.70.270">
    <property type="match status" value="2"/>
</dbReference>
<dbReference type="Pfam" id="PF00078">
    <property type="entry name" value="RVT_1"/>
    <property type="match status" value="1"/>
</dbReference>
<feature type="domain" description="Reverse transcriptase" evidence="1">
    <location>
        <begin position="1"/>
        <end position="147"/>
    </location>
</feature>
<organism evidence="2 3">
    <name type="scientific">Nosema granulosis</name>
    <dbReference type="NCBI Taxonomy" id="83296"/>
    <lineage>
        <taxon>Eukaryota</taxon>
        <taxon>Fungi</taxon>
        <taxon>Fungi incertae sedis</taxon>
        <taxon>Microsporidia</taxon>
        <taxon>Nosematidae</taxon>
        <taxon>Nosema</taxon>
    </lineage>
</organism>
<accession>A0A9P6GX73</accession>
<dbReference type="FunFam" id="3.10.20.370:FF:000001">
    <property type="entry name" value="Retrovirus-related Pol polyprotein from transposon 17.6-like protein"/>
    <property type="match status" value="1"/>
</dbReference>
<evidence type="ECO:0000259" key="1">
    <source>
        <dbReference type="PROSITE" id="PS50878"/>
    </source>
</evidence>
<dbReference type="PROSITE" id="PS50878">
    <property type="entry name" value="RT_POL"/>
    <property type="match status" value="1"/>
</dbReference>
<dbReference type="Pfam" id="PF17919">
    <property type="entry name" value="RT_RNaseH_2"/>
    <property type="match status" value="1"/>
</dbReference>
<name>A0A9P6GX73_9MICR</name>
<dbReference type="InterPro" id="IPR051320">
    <property type="entry name" value="Viral_Replic_Matur_Polypro"/>
</dbReference>
<dbReference type="FunFam" id="3.30.70.270:FF:000020">
    <property type="entry name" value="Transposon Tf2-6 polyprotein-like Protein"/>
    <property type="match status" value="1"/>
</dbReference>
<evidence type="ECO:0000313" key="2">
    <source>
        <dbReference type="EMBL" id="KAF9762180.1"/>
    </source>
</evidence>
<dbReference type="InterPro" id="IPR043502">
    <property type="entry name" value="DNA/RNA_pol_sf"/>
</dbReference>
<dbReference type="PANTHER" id="PTHR33064:SF37">
    <property type="entry name" value="RIBONUCLEASE H"/>
    <property type="match status" value="1"/>
</dbReference>
<dbReference type="Proteomes" id="UP000740883">
    <property type="component" value="Unassembled WGS sequence"/>
</dbReference>
<keyword evidence="3" id="KW-1185">Reference proteome</keyword>
<reference evidence="2 3" key="1">
    <citation type="journal article" date="2020" name="Genome Biol. Evol.">
        <title>Comparative genomics of strictly vertically transmitted, feminizing microsporidia endosymbionts of amphipod crustaceans.</title>
        <authorList>
            <person name="Cormier A."/>
            <person name="Chebbi M.A."/>
            <person name="Giraud I."/>
            <person name="Wattier R."/>
            <person name="Teixeira M."/>
            <person name="Gilbert C."/>
            <person name="Rigaud T."/>
            <person name="Cordaux R."/>
        </authorList>
    </citation>
    <scope>NUCLEOTIDE SEQUENCE [LARGE SCALE GENOMIC DNA]</scope>
    <source>
        <strain evidence="2 3">Ou3-Ou53</strain>
    </source>
</reference>
<comment type="caution">
    <text evidence="2">The sequence shown here is derived from an EMBL/GenBank/DDBJ whole genome shotgun (WGS) entry which is preliminary data.</text>
</comment>
<dbReference type="Gene3D" id="3.10.10.10">
    <property type="entry name" value="HIV Type 1 Reverse Transcriptase, subunit A, domain 1"/>
    <property type="match status" value="1"/>
</dbReference>
<dbReference type="InterPro" id="IPR043128">
    <property type="entry name" value="Rev_trsase/Diguanyl_cyclase"/>
</dbReference>
<gene>
    <name evidence="2" type="primary">pol_178</name>
    <name evidence="2" type="ORF">NGRA_2183</name>
</gene>
<evidence type="ECO:0000313" key="3">
    <source>
        <dbReference type="Proteomes" id="UP000740883"/>
    </source>
</evidence>
<dbReference type="AlphaFoldDB" id="A0A9P6GX73"/>
<dbReference type="InterPro" id="IPR041577">
    <property type="entry name" value="RT_RNaseH_2"/>
</dbReference>
<proteinExistence type="predicted"/>
<dbReference type="EMBL" id="SBJO01000204">
    <property type="protein sequence ID" value="KAF9762180.1"/>
    <property type="molecule type" value="Genomic_DNA"/>
</dbReference>
<dbReference type="CDD" id="cd01647">
    <property type="entry name" value="RT_LTR"/>
    <property type="match status" value="1"/>
</dbReference>
<sequence length="314" mass="37110">MALNDTFEKDLYELFKIRDVTRATQGSRVFTVVDLNEGFYHIEIDEDDKKKTAFEFNRRVYEWNSMVMGFKNYPQILQRVMDWIFEDLLGNGVEVYMDDVVIHAKTKREHDILVEKVLIRFEKHNMKLNINKIQYRRKEVKLLGVTPNGEDTHACEIKKNEALEYPIPETVTELRRFLGLTGWFRGFIKNYAELTYNLTDALKGAGKNYKWTENMEVEFLKIKDVLRDLKSLKIADYAKEFLLKTDASNIGMGGVLLQKNEQGEYVPVQWVSKKFSPTERRYGISEKEMYAIFWGVKKFEYELRGRRFKIQTGP</sequence>
<dbReference type="PANTHER" id="PTHR33064">
    <property type="entry name" value="POL PROTEIN"/>
    <property type="match status" value="1"/>
</dbReference>